<reference evidence="1" key="1">
    <citation type="journal article" date="2012" name="Environ. Microbiol.">
        <title>Genetic structure of three fosmid-fragments encoding 16S rRNA genes of the Miscellaneous Crenarchaeotic Group (MCG): implications for physiology and evolution of marine sedimentary archaea.</title>
        <authorList>
            <person name="Li P.Y."/>
            <person name="Xie B.B."/>
            <person name="Zhang X.Y."/>
            <person name="Qin Q.L."/>
            <person name="Dang H.Y."/>
            <person name="Wang X.M."/>
            <person name="Chen X.L."/>
            <person name="Yu J."/>
            <person name="Zhang Y.Z."/>
        </authorList>
    </citation>
    <scope>NUCLEOTIDE SEQUENCE</scope>
</reference>
<accession>G9BAP5</accession>
<sequence>MVVKRSLSTRMEIRNVKCVNITGDIEQKGKLQRRVELDFDEDEILNFFNN</sequence>
<organism evidence="1">
    <name type="scientific">uncultured marine crenarchaeote E37-7F</name>
    <dbReference type="NCBI Taxonomy" id="907717"/>
    <lineage>
        <taxon>Archaea</taxon>
        <taxon>Candidatus Bathyarchaeota</taxon>
        <taxon>environmental samples</taxon>
    </lineage>
</organism>
<protein>
    <submittedName>
        <fullName evidence="1">Uncharacterized protein</fullName>
    </submittedName>
</protein>
<dbReference type="EMBL" id="HQ214611">
    <property type="protein sequence ID" value="ADQ54401.1"/>
    <property type="molecule type" value="Genomic_DNA"/>
</dbReference>
<gene>
    <name evidence="1" type="ORF">E37-7F_18</name>
</gene>
<name>G9BAP5_9ARCH</name>
<evidence type="ECO:0000313" key="1">
    <source>
        <dbReference type="EMBL" id="ADQ54401.1"/>
    </source>
</evidence>
<dbReference type="AlphaFoldDB" id="G9BAP5"/>
<proteinExistence type="predicted"/>